<dbReference type="AlphaFoldDB" id="A0A2P5C2T8"/>
<dbReference type="Proteomes" id="UP000237105">
    <property type="component" value="Unassembled WGS sequence"/>
</dbReference>
<dbReference type="EMBL" id="JXTB01000184">
    <property type="protein sequence ID" value="PON55378.1"/>
    <property type="molecule type" value="Genomic_DNA"/>
</dbReference>
<name>A0A2P5C2T8_PARAD</name>
<protein>
    <submittedName>
        <fullName evidence="1">Uncharacterized protein</fullName>
    </submittedName>
</protein>
<evidence type="ECO:0000313" key="2">
    <source>
        <dbReference type="Proteomes" id="UP000237105"/>
    </source>
</evidence>
<accession>A0A2P5C2T8</accession>
<organism evidence="1 2">
    <name type="scientific">Parasponia andersonii</name>
    <name type="common">Sponia andersonii</name>
    <dbReference type="NCBI Taxonomy" id="3476"/>
    <lineage>
        <taxon>Eukaryota</taxon>
        <taxon>Viridiplantae</taxon>
        <taxon>Streptophyta</taxon>
        <taxon>Embryophyta</taxon>
        <taxon>Tracheophyta</taxon>
        <taxon>Spermatophyta</taxon>
        <taxon>Magnoliopsida</taxon>
        <taxon>eudicotyledons</taxon>
        <taxon>Gunneridae</taxon>
        <taxon>Pentapetalae</taxon>
        <taxon>rosids</taxon>
        <taxon>fabids</taxon>
        <taxon>Rosales</taxon>
        <taxon>Cannabaceae</taxon>
        <taxon>Parasponia</taxon>
    </lineage>
</organism>
<sequence length="80" mass="9229">MVLLMLVVIKKKAIVETRKHKEVAVTEKMVVDICGYKEEETMVEELICKYNEAAVVETCCYRVEETLAMDVEMHKSIYGL</sequence>
<proteinExistence type="predicted"/>
<keyword evidence="2" id="KW-1185">Reference proteome</keyword>
<evidence type="ECO:0000313" key="1">
    <source>
        <dbReference type="EMBL" id="PON55378.1"/>
    </source>
</evidence>
<reference evidence="2" key="1">
    <citation type="submission" date="2016-06" db="EMBL/GenBank/DDBJ databases">
        <title>Parallel loss of symbiosis genes in relatives of nitrogen-fixing non-legume Parasponia.</title>
        <authorList>
            <person name="Van Velzen R."/>
            <person name="Holmer R."/>
            <person name="Bu F."/>
            <person name="Rutten L."/>
            <person name="Van Zeijl A."/>
            <person name="Liu W."/>
            <person name="Santuari L."/>
            <person name="Cao Q."/>
            <person name="Sharma T."/>
            <person name="Shen D."/>
            <person name="Roswanjaya Y."/>
            <person name="Wardhani T."/>
            <person name="Kalhor M.S."/>
            <person name="Jansen J."/>
            <person name="Van den Hoogen J."/>
            <person name="Gungor B."/>
            <person name="Hartog M."/>
            <person name="Hontelez J."/>
            <person name="Verver J."/>
            <person name="Yang W.-C."/>
            <person name="Schijlen E."/>
            <person name="Repin R."/>
            <person name="Schilthuizen M."/>
            <person name="Schranz E."/>
            <person name="Heidstra R."/>
            <person name="Miyata K."/>
            <person name="Fedorova E."/>
            <person name="Kohlen W."/>
            <person name="Bisseling T."/>
            <person name="Smit S."/>
            <person name="Geurts R."/>
        </authorList>
    </citation>
    <scope>NUCLEOTIDE SEQUENCE [LARGE SCALE GENOMIC DNA]</scope>
    <source>
        <strain evidence="2">cv. WU1-14</strain>
    </source>
</reference>
<gene>
    <name evidence="1" type="ORF">PanWU01x14_188720</name>
</gene>
<comment type="caution">
    <text evidence="1">The sequence shown here is derived from an EMBL/GenBank/DDBJ whole genome shotgun (WGS) entry which is preliminary data.</text>
</comment>